<dbReference type="AlphaFoldDB" id="A0A1V5ZPC1"/>
<sequence length="98" mass="11541">MDGKEYQIDTNFKNVWFTDNNKQKLNFDINEQITIGQKSYDAVIYDSYIALIDNDTKETFKPQHTFGEIQIEGESYRIIEDNDAIRYLVDKTGNTYLL</sequence>
<proteinExistence type="predicted"/>
<protein>
    <submittedName>
        <fullName evidence="1">Uncharacterized protein</fullName>
    </submittedName>
</protein>
<dbReference type="Proteomes" id="UP000485621">
    <property type="component" value="Unassembled WGS sequence"/>
</dbReference>
<organism evidence="1">
    <name type="scientific">candidate division CPR1 bacterium ADurb.Bin160</name>
    <dbReference type="NCBI Taxonomy" id="1852826"/>
    <lineage>
        <taxon>Bacteria</taxon>
        <taxon>candidate division CPR1</taxon>
    </lineage>
</organism>
<reference evidence="1" key="1">
    <citation type="submission" date="2017-02" db="EMBL/GenBank/DDBJ databases">
        <title>Delving into the versatile metabolic prowess of the omnipresent phylum Bacteroidetes.</title>
        <authorList>
            <person name="Nobu M.K."/>
            <person name="Mei R."/>
            <person name="Narihiro T."/>
            <person name="Kuroda K."/>
            <person name="Liu W.-T."/>
        </authorList>
    </citation>
    <scope>NUCLEOTIDE SEQUENCE</scope>
    <source>
        <strain evidence="1">ADurb.Bin160</strain>
    </source>
</reference>
<gene>
    <name evidence="1" type="ORF">BWY04_00458</name>
</gene>
<evidence type="ECO:0000313" key="1">
    <source>
        <dbReference type="EMBL" id="OQB42099.1"/>
    </source>
</evidence>
<dbReference type="EMBL" id="MWDB01000006">
    <property type="protein sequence ID" value="OQB42099.1"/>
    <property type="molecule type" value="Genomic_DNA"/>
</dbReference>
<accession>A0A1V5ZPC1</accession>
<comment type="caution">
    <text evidence="1">The sequence shown here is derived from an EMBL/GenBank/DDBJ whole genome shotgun (WGS) entry which is preliminary data.</text>
</comment>
<name>A0A1V5ZPC1_9BACT</name>